<evidence type="ECO:0000313" key="4">
    <source>
        <dbReference type="EMBL" id="GAA2533876.1"/>
    </source>
</evidence>
<keyword evidence="5" id="KW-1185">Reference proteome</keyword>
<evidence type="ECO:0000259" key="3">
    <source>
        <dbReference type="PROSITE" id="PS51186"/>
    </source>
</evidence>
<dbReference type="Pfam" id="PF00583">
    <property type="entry name" value="Acetyltransf_1"/>
    <property type="match status" value="1"/>
</dbReference>
<dbReference type="InterPro" id="IPR050832">
    <property type="entry name" value="Bact_Acetyltransf"/>
</dbReference>
<evidence type="ECO:0000256" key="2">
    <source>
        <dbReference type="ARBA" id="ARBA00023315"/>
    </source>
</evidence>
<keyword evidence="2" id="KW-0012">Acyltransferase</keyword>
<proteinExistence type="predicted"/>
<dbReference type="SUPFAM" id="SSF55729">
    <property type="entry name" value="Acyl-CoA N-acyltransferases (Nat)"/>
    <property type="match status" value="1"/>
</dbReference>
<dbReference type="Gene3D" id="3.40.630.30">
    <property type="match status" value="1"/>
</dbReference>
<keyword evidence="1" id="KW-0808">Transferase</keyword>
<reference evidence="4 5" key="1">
    <citation type="journal article" date="2019" name="Int. J. Syst. Evol. Microbiol.">
        <title>The Global Catalogue of Microorganisms (GCM) 10K type strain sequencing project: providing services to taxonomists for standard genome sequencing and annotation.</title>
        <authorList>
            <consortium name="The Broad Institute Genomics Platform"/>
            <consortium name="The Broad Institute Genome Sequencing Center for Infectious Disease"/>
            <person name="Wu L."/>
            <person name="Ma J."/>
        </authorList>
    </citation>
    <scope>NUCLEOTIDE SEQUENCE [LARGE SCALE GENOMIC DNA]</scope>
    <source>
        <strain evidence="4 5">JCM 3367</strain>
    </source>
</reference>
<dbReference type="Proteomes" id="UP001499978">
    <property type="component" value="Unassembled WGS sequence"/>
</dbReference>
<dbReference type="PANTHER" id="PTHR43877:SF2">
    <property type="entry name" value="AMINOALKYLPHOSPHONATE N-ACETYLTRANSFERASE-RELATED"/>
    <property type="match status" value="1"/>
</dbReference>
<accession>A0ABN3NSI0</accession>
<gene>
    <name evidence="4" type="ORF">GCM10010201_36420</name>
</gene>
<protein>
    <submittedName>
        <fullName evidence="4">GNAT family N-acetyltransferase</fullName>
    </submittedName>
</protein>
<dbReference type="PROSITE" id="PS51186">
    <property type="entry name" value="GNAT"/>
    <property type="match status" value="1"/>
</dbReference>
<evidence type="ECO:0000256" key="1">
    <source>
        <dbReference type="ARBA" id="ARBA00022679"/>
    </source>
</evidence>
<organism evidence="4 5">
    <name type="scientific">Pilimelia columellifera subsp. columellifera</name>
    <dbReference type="NCBI Taxonomy" id="706583"/>
    <lineage>
        <taxon>Bacteria</taxon>
        <taxon>Bacillati</taxon>
        <taxon>Actinomycetota</taxon>
        <taxon>Actinomycetes</taxon>
        <taxon>Micromonosporales</taxon>
        <taxon>Micromonosporaceae</taxon>
        <taxon>Pilimelia</taxon>
    </lineage>
</organism>
<comment type="caution">
    <text evidence="4">The sequence shown here is derived from an EMBL/GenBank/DDBJ whole genome shotgun (WGS) entry which is preliminary data.</text>
</comment>
<feature type="domain" description="N-acetyltransferase" evidence="3">
    <location>
        <begin position="1"/>
        <end position="160"/>
    </location>
</feature>
<sequence>MTCWAIAAEASDSSDGYRLRREYYAEVASRYWRRRATTEEVDQGLADDGVALLAPPTGQFVVGRFAGQPAACGGFVMLDDDRAELTRLYVRPSFRGRGGARVLLAVLEDQARETGATEMVLNTRLDLIEARSLYSRGGYLEIPAYCTGPYMDIWFGKRLGPRSHNQATA</sequence>
<dbReference type="CDD" id="cd04301">
    <property type="entry name" value="NAT_SF"/>
    <property type="match status" value="1"/>
</dbReference>
<dbReference type="InterPro" id="IPR016181">
    <property type="entry name" value="Acyl_CoA_acyltransferase"/>
</dbReference>
<dbReference type="EMBL" id="BAAARY010000059">
    <property type="protein sequence ID" value="GAA2533876.1"/>
    <property type="molecule type" value="Genomic_DNA"/>
</dbReference>
<evidence type="ECO:0000313" key="5">
    <source>
        <dbReference type="Proteomes" id="UP001499978"/>
    </source>
</evidence>
<dbReference type="InterPro" id="IPR000182">
    <property type="entry name" value="GNAT_dom"/>
</dbReference>
<name>A0ABN3NSI0_9ACTN</name>
<dbReference type="PANTHER" id="PTHR43877">
    <property type="entry name" value="AMINOALKYLPHOSPHONATE N-ACETYLTRANSFERASE-RELATED-RELATED"/>
    <property type="match status" value="1"/>
</dbReference>
<dbReference type="RefSeq" id="WP_344174754.1">
    <property type="nucleotide sequence ID" value="NZ_BAAARY010000059.1"/>
</dbReference>